<sequence>MKEKSFEPGRDNIVLIGMPGAGKSTLGIVLAKILCMDFVDADLLIQQSCDKSLQRLIDTLGPDAFLEIENQVLSEMSFEHSVIATGGSAIYSEPAMNHLSEIGRVAYLKISFDELKCRLADFSERGVVMRDGIGMSLRDLYDERLPLYEKYADITVDVNDLSITAAARKVAAALK</sequence>
<dbReference type="GO" id="GO:0008652">
    <property type="term" value="P:amino acid biosynthetic process"/>
    <property type="evidence" value="ECO:0007669"/>
    <property type="project" value="UniProtKB-KW"/>
</dbReference>
<comment type="caution">
    <text evidence="8">The sequence shown here is derived from an EMBL/GenBank/DDBJ whole genome shotgun (WGS) entry which is preliminary data.</text>
</comment>
<feature type="binding site" evidence="7">
    <location>
        <begin position="20"/>
        <end position="25"/>
    </location>
    <ligand>
        <name>ATP</name>
        <dbReference type="ChEBI" id="CHEBI:30616"/>
    </ligand>
</feature>
<dbReference type="CDD" id="cd00464">
    <property type="entry name" value="SK"/>
    <property type="match status" value="1"/>
</dbReference>
<evidence type="ECO:0000256" key="1">
    <source>
        <dbReference type="ARBA" id="ARBA00022605"/>
    </source>
</evidence>
<evidence type="ECO:0000256" key="2">
    <source>
        <dbReference type="ARBA" id="ARBA00022679"/>
    </source>
</evidence>
<evidence type="ECO:0000256" key="3">
    <source>
        <dbReference type="ARBA" id="ARBA00022741"/>
    </source>
</evidence>
<gene>
    <name evidence="7" type="primary">aroK</name>
    <name evidence="8" type="ORF">C1850_00870</name>
</gene>
<dbReference type="Proteomes" id="UP000253805">
    <property type="component" value="Unassembled WGS sequence"/>
</dbReference>
<keyword evidence="6 7" id="KW-0057">Aromatic amino acid biosynthesis</keyword>
<feature type="binding site" evidence="7">
    <location>
        <position position="87"/>
    </location>
    <ligand>
        <name>substrate</name>
    </ligand>
</feature>
<keyword evidence="5 7" id="KW-0067">ATP-binding</keyword>
<comment type="catalytic activity">
    <reaction evidence="7">
        <text>shikimate + ATP = 3-phosphoshikimate + ADP + H(+)</text>
        <dbReference type="Rhea" id="RHEA:13121"/>
        <dbReference type="ChEBI" id="CHEBI:15378"/>
        <dbReference type="ChEBI" id="CHEBI:30616"/>
        <dbReference type="ChEBI" id="CHEBI:36208"/>
        <dbReference type="ChEBI" id="CHEBI:145989"/>
        <dbReference type="ChEBI" id="CHEBI:456216"/>
        <dbReference type="EC" id="2.7.1.71"/>
    </reaction>
</comment>
<dbReference type="PANTHER" id="PTHR21087:SF16">
    <property type="entry name" value="SHIKIMATE KINASE 1, CHLOROPLASTIC"/>
    <property type="match status" value="1"/>
</dbReference>
<evidence type="ECO:0000256" key="4">
    <source>
        <dbReference type="ARBA" id="ARBA00022777"/>
    </source>
</evidence>
<comment type="function">
    <text evidence="7">Catalyzes the specific phosphorylation of the 3-hydroxyl group of shikimic acid using ATP as a cosubstrate.</text>
</comment>
<keyword evidence="1 7" id="KW-0028">Amino-acid biosynthesis</keyword>
<name>A0A369P4M7_9ACTN</name>
<evidence type="ECO:0000256" key="6">
    <source>
        <dbReference type="ARBA" id="ARBA00023141"/>
    </source>
</evidence>
<comment type="caution">
    <text evidence="7">Lacks conserved residue(s) required for the propagation of feature annotation.</text>
</comment>
<accession>A0A369P4M7</accession>
<dbReference type="UniPathway" id="UPA00053">
    <property type="reaction ID" value="UER00088"/>
</dbReference>
<dbReference type="GO" id="GO:0009073">
    <property type="term" value="P:aromatic amino acid family biosynthetic process"/>
    <property type="evidence" value="ECO:0007669"/>
    <property type="project" value="UniProtKB-KW"/>
</dbReference>
<comment type="similarity">
    <text evidence="7">Belongs to the shikimate kinase family.</text>
</comment>
<dbReference type="GO" id="GO:0000287">
    <property type="term" value="F:magnesium ion binding"/>
    <property type="evidence" value="ECO:0007669"/>
    <property type="project" value="UniProtKB-UniRule"/>
</dbReference>
<dbReference type="Gene3D" id="3.40.50.300">
    <property type="entry name" value="P-loop containing nucleotide triphosphate hydrolases"/>
    <property type="match status" value="1"/>
</dbReference>
<dbReference type="InterPro" id="IPR000623">
    <property type="entry name" value="Shikimate_kinase/TSH1"/>
</dbReference>
<dbReference type="HAMAP" id="MF_00109">
    <property type="entry name" value="Shikimate_kinase"/>
    <property type="match status" value="1"/>
</dbReference>
<evidence type="ECO:0000313" key="8">
    <source>
        <dbReference type="EMBL" id="RDC47030.1"/>
    </source>
</evidence>
<evidence type="ECO:0000313" key="9">
    <source>
        <dbReference type="Proteomes" id="UP000253805"/>
    </source>
</evidence>
<protein>
    <recommendedName>
        <fullName evidence="7">Shikimate kinase</fullName>
        <shortName evidence="7">SK</shortName>
        <ecNumber evidence="7">2.7.1.71</ecNumber>
    </recommendedName>
</protein>
<feature type="binding site" evidence="7">
    <location>
        <position position="144"/>
    </location>
    <ligand>
        <name>substrate</name>
    </ligand>
</feature>
<dbReference type="GO" id="GO:0005829">
    <property type="term" value="C:cytosol"/>
    <property type="evidence" value="ECO:0007669"/>
    <property type="project" value="TreeGrafter"/>
</dbReference>
<feature type="binding site" evidence="7">
    <location>
        <position position="125"/>
    </location>
    <ligand>
        <name>ATP</name>
        <dbReference type="ChEBI" id="CHEBI:30616"/>
    </ligand>
</feature>
<dbReference type="RefSeq" id="WP_114548239.1">
    <property type="nucleotide sequence ID" value="NZ_DBFWAD010000083.1"/>
</dbReference>
<dbReference type="AlphaFoldDB" id="A0A369P4M7"/>
<evidence type="ECO:0000256" key="5">
    <source>
        <dbReference type="ARBA" id="ARBA00022840"/>
    </source>
</evidence>
<comment type="subunit">
    <text evidence="7">Monomer.</text>
</comment>
<feature type="binding site" evidence="7">
    <location>
        <position position="24"/>
    </location>
    <ligand>
        <name>Mg(2+)</name>
        <dbReference type="ChEBI" id="CHEBI:18420"/>
    </ligand>
</feature>
<keyword evidence="7" id="KW-0479">Metal-binding</keyword>
<dbReference type="GO" id="GO:0004765">
    <property type="term" value="F:shikimate kinase activity"/>
    <property type="evidence" value="ECO:0007669"/>
    <property type="project" value="UniProtKB-UniRule"/>
</dbReference>
<dbReference type="EMBL" id="PPUT01000001">
    <property type="protein sequence ID" value="RDC47030.1"/>
    <property type="molecule type" value="Genomic_DNA"/>
</dbReference>
<dbReference type="PANTHER" id="PTHR21087">
    <property type="entry name" value="SHIKIMATE KINASE"/>
    <property type="match status" value="1"/>
</dbReference>
<dbReference type="GO" id="GO:0009423">
    <property type="term" value="P:chorismate biosynthetic process"/>
    <property type="evidence" value="ECO:0007669"/>
    <property type="project" value="UniProtKB-UniRule"/>
</dbReference>
<comment type="pathway">
    <text evidence="7">Metabolic intermediate biosynthesis; chorismate biosynthesis; chorismate from D-erythrose 4-phosphate and phosphoenolpyruvate: step 5/7.</text>
</comment>
<dbReference type="SUPFAM" id="SSF52540">
    <property type="entry name" value="P-loop containing nucleoside triphosphate hydrolases"/>
    <property type="match status" value="1"/>
</dbReference>
<dbReference type="InterPro" id="IPR031322">
    <property type="entry name" value="Shikimate/glucono_kinase"/>
</dbReference>
<keyword evidence="3 7" id="KW-0547">Nucleotide-binding</keyword>
<keyword evidence="4 7" id="KW-0418">Kinase</keyword>
<feature type="binding site" evidence="7">
    <location>
        <position position="42"/>
    </location>
    <ligand>
        <name>substrate</name>
    </ligand>
</feature>
<keyword evidence="7" id="KW-0460">Magnesium</keyword>
<dbReference type="PRINTS" id="PR01100">
    <property type="entry name" value="SHIKIMTKNASE"/>
</dbReference>
<dbReference type="EC" id="2.7.1.71" evidence="7"/>
<reference evidence="8 9" key="1">
    <citation type="journal article" date="2018" name="Elife">
        <title>Discovery and characterization of a prevalent human gut bacterial enzyme sufficient for the inactivation of a family of plant toxins.</title>
        <authorList>
            <person name="Koppel N."/>
            <person name="Bisanz J.E."/>
            <person name="Pandelia M.E."/>
            <person name="Turnbaugh P.J."/>
            <person name="Balskus E.P."/>
        </authorList>
    </citation>
    <scope>NUCLEOTIDE SEQUENCE [LARGE SCALE GENOMIC DNA]</scope>
    <source>
        <strain evidence="8 9">OB21 GAM 11</strain>
    </source>
</reference>
<evidence type="ECO:0000256" key="7">
    <source>
        <dbReference type="HAMAP-Rule" id="MF_00109"/>
    </source>
</evidence>
<dbReference type="GO" id="GO:0005524">
    <property type="term" value="F:ATP binding"/>
    <property type="evidence" value="ECO:0007669"/>
    <property type="project" value="UniProtKB-UniRule"/>
</dbReference>
<dbReference type="Pfam" id="PF01202">
    <property type="entry name" value="SKI"/>
    <property type="match status" value="1"/>
</dbReference>
<proteinExistence type="inferred from homology"/>
<comment type="cofactor">
    <cofactor evidence="7">
        <name>Mg(2+)</name>
        <dbReference type="ChEBI" id="CHEBI:18420"/>
    </cofactor>
    <text evidence="7">Binds 1 Mg(2+) ion per subunit.</text>
</comment>
<organism evidence="8 9">
    <name type="scientific">Adlercreutzia equolifaciens subsp. celatus</name>
    <dbReference type="NCBI Taxonomy" id="394340"/>
    <lineage>
        <taxon>Bacteria</taxon>
        <taxon>Bacillati</taxon>
        <taxon>Actinomycetota</taxon>
        <taxon>Coriobacteriia</taxon>
        <taxon>Eggerthellales</taxon>
        <taxon>Eggerthellaceae</taxon>
        <taxon>Adlercreutzia</taxon>
    </lineage>
</organism>
<comment type="subcellular location">
    <subcellularLocation>
        <location evidence="7">Cytoplasm</location>
    </subcellularLocation>
</comment>
<keyword evidence="2 7" id="KW-0808">Transferase</keyword>
<dbReference type="InterPro" id="IPR027417">
    <property type="entry name" value="P-loop_NTPase"/>
</dbReference>
<keyword evidence="7" id="KW-0963">Cytoplasm</keyword>